<dbReference type="AlphaFoldDB" id="A0A8X7X492"/>
<feature type="domain" description="C2H2-type" evidence="13">
    <location>
        <begin position="238"/>
        <end position="265"/>
    </location>
</feature>
<dbReference type="InterPro" id="IPR036236">
    <property type="entry name" value="Znf_C2H2_sf"/>
</dbReference>
<feature type="domain" description="C2H2-type" evidence="13">
    <location>
        <begin position="379"/>
        <end position="407"/>
    </location>
</feature>
<feature type="domain" description="C2H2-type" evidence="13">
    <location>
        <begin position="294"/>
        <end position="322"/>
    </location>
</feature>
<evidence type="ECO:0000256" key="11">
    <source>
        <dbReference type="PROSITE-ProRule" id="PRU00042"/>
    </source>
</evidence>
<keyword evidence="9" id="KW-0804">Transcription</keyword>
<dbReference type="Gene3D" id="3.30.160.60">
    <property type="entry name" value="Classic Zinc Finger"/>
    <property type="match status" value="7"/>
</dbReference>
<accession>A0A8X7X492</accession>
<dbReference type="FunFam" id="3.30.160.60:FF:000223">
    <property type="entry name" value="zinc finger protein 64 isoform X1"/>
    <property type="match status" value="1"/>
</dbReference>
<name>A0A8X7X492_POLSE</name>
<dbReference type="FunFam" id="3.30.160.60:FF:000578">
    <property type="entry name" value="zinc finger protein 64 isoform X1"/>
    <property type="match status" value="1"/>
</dbReference>
<evidence type="ECO:0000256" key="2">
    <source>
        <dbReference type="ARBA" id="ARBA00006991"/>
    </source>
</evidence>
<evidence type="ECO:0000313" key="14">
    <source>
        <dbReference type="EMBL" id="KAG2461475.1"/>
    </source>
</evidence>
<evidence type="ECO:0000313" key="15">
    <source>
        <dbReference type="Proteomes" id="UP000886611"/>
    </source>
</evidence>
<dbReference type="GO" id="GO:0000978">
    <property type="term" value="F:RNA polymerase II cis-regulatory region sequence-specific DNA binding"/>
    <property type="evidence" value="ECO:0007669"/>
    <property type="project" value="TreeGrafter"/>
</dbReference>
<evidence type="ECO:0000256" key="8">
    <source>
        <dbReference type="ARBA" id="ARBA00023125"/>
    </source>
</evidence>
<protein>
    <submittedName>
        <fullName evidence="14">ZF64A protein</fullName>
    </submittedName>
</protein>
<comment type="subcellular location">
    <subcellularLocation>
        <location evidence="1">Nucleus</location>
    </subcellularLocation>
</comment>
<dbReference type="PROSITE" id="PS00028">
    <property type="entry name" value="ZINC_FINGER_C2H2_1"/>
    <property type="match status" value="6"/>
</dbReference>
<dbReference type="GO" id="GO:0005634">
    <property type="term" value="C:nucleus"/>
    <property type="evidence" value="ECO:0007669"/>
    <property type="project" value="UniProtKB-SubCell"/>
</dbReference>
<gene>
    <name evidence="14" type="primary">Zfp64</name>
    <name evidence="14" type="ORF">GTO96_0008262</name>
</gene>
<feature type="non-terminal residue" evidence="14">
    <location>
        <position position="696"/>
    </location>
</feature>
<reference evidence="14 15" key="1">
    <citation type="journal article" date="2021" name="Cell">
        <title>Tracing the genetic footprints of vertebrate landing in non-teleost ray-finned fishes.</title>
        <authorList>
            <person name="Bi X."/>
            <person name="Wang K."/>
            <person name="Yang L."/>
            <person name="Pan H."/>
            <person name="Jiang H."/>
            <person name="Wei Q."/>
            <person name="Fang M."/>
            <person name="Yu H."/>
            <person name="Zhu C."/>
            <person name="Cai Y."/>
            <person name="He Y."/>
            <person name="Gan X."/>
            <person name="Zeng H."/>
            <person name="Yu D."/>
            <person name="Zhu Y."/>
            <person name="Jiang H."/>
            <person name="Qiu Q."/>
            <person name="Yang H."/>
            <person name="Zhang Y.E."/>
            <person name="Wang W."/>
            <person name="Zhu M."/>
            <person name="He S."/>
            <person name="Zhang G."/>
        </authorList>
    </citation>
    <scope>NUCLEOTIDE SEQUENCE [LARGE SCALE GENOMIC DNA]</scope>
    <source>
        <strain evidence="14">Bchr_013</strain>
    </source>
</reference>
<comment type="similarity">
    <text evidence="2">Belongs to the krueppel C2H2-type zinc-finger protein family.</text>
</comment>
<keyword evidence="10" id="KW-0539">Nucleus</keyword>
<keyword evidence="6" id="KW-0862">Zinc</keyword>
<dbReference type="GO" id="GO:0008270">
    <property type="term" value="F:zinc ion binding"/>
    <property type="evidence" value="ECO:0007669"/>
    <property type="project" value="UniProtKB-KW"/>
</dbReference>
<comment type="caution">
    <text evidence="14">The sequence shown here is derived from an EMBL/GenBank/DDBJ whole genome shotgun (WGS) entry which is preliminary data.</text>
</comment>
<dbReference type="GO" id="GO:0045944">
    <property type="term" value="P:positive regulation of transcription by RNA polymerase II"/>
    <property type="evidence" value="ECO:0007669"/>
    <property type="project" value="UniProtKB-ARBA"/>
</dbReference>
<dbReference type="SUPFAM" id="SSF57667">
    <property type="entry name" value="beta-beta-alpha zinc fingers"/>
    <property type="match status" value="7"/>
</dbReference>
<sequence length="696" mass="77555">MWETFRDKTLKVAEGCVGVTGVPRRRCFISQGTLDIIKRSTRLNGNSGQYRELRRMAARALRADKEAFVGEIFSGGAHIDIEPGPDIHICGACKQAYNNFDLFVAHKQNECQMPSDTPPAPSVVQTIAETSPEFSFEETCQPCMPNDNKKAQTKSQIASLKKVRPTVTAKKMACSFPGEKPFVCDVCSKRFSRKDKLTMHSRSHTGEKPHKCKYCNYAAADSSSLKKHLRIHYDERPFKCQICPYASRNSSQLTVHLRSHTGDAPFQCHLCEAKFKINSDLKRHIRIHSGEKPYKCEYCEYRCAMKGNLKSHVQLKHSSEDTFKCNNCDFQCGNKTALRQHAREHQQGQPFKCSKCSYSCSNKGALKVHERIHSEDRPFKCDSCNFDTKQRSNLIMHKKKFHSDKVKVRSQGKGRKAEDCPKQGSTRYRAKLDAAKAFQCDLCEASFVREDSLRSHRKQHRDLRVIPSNTLAVLQLQLHHGDQPSSPSHLNQLQVPLQSNQVSSYSDGHLKIIVGHQLGHENTFLQSTTSEHQHSTDSLSTDNQDHSKQVNGTQIVQQVSMISPVSHMAPRSEVNSVGHQTVLLTHITPGASDSLHQALIQTASVTSQDSGSNPTFITTCSDLEGLNALIQEGGTEVTVVTEGSPSVSVSSSTITTPSIISSSAPQVLTSKQTVVVHSGPVAEEYSNIMVPLYQYQ</sequence>
<evidence type="ECO:0000256" key="3">
    <source>
        <dbReference type="ARBA" id="ARBA00022723"/>
    </source>
</evidence>
<evidence type="ECO:0000256" key="6">
    <source>
        <dbReference type="ARBA" id="ARBA00022833"/>
    </source>
</evidence>
<dbReference type="Pfam" id="PF13912">
    <property type="entry name" value="zf-C2H2_6"/>
    <property type="match status" value="2"/>
</dbReference>
<keyword evidence="8" id="KW-0238">DNA-binding</keyword>
<evidence type="ECO:0000256" key="1">
    <source>
        <dbReference type="ARBA" id="ARBA00004123"/>
    </source>
</evidence>
<dbReference type="PANTHER" id="PTHR19818">
    <property type="entry name" value="ZINC FINGER PROTEIN ZIC AND GLI"/>
    <property type="match status" value="1"/>
</dbReference>
<feature type="domain" description="C2H2-type" evidence="13">
    <location>
        <begin position="182"/>
        <end position="209"/>
    </location>
</feature>
<feature type="non-terminal residue" evidence="14">
    <location>
        <position position="1"/>
    </location>
</feature>
<dbReference type="FunFam" id="3.30.160.60:FF:000412">
    <property type="entry name" value="zinc finger protein 64 isoform X1"/>
    <property type="match status" value="1"/>
</dbReference>
<keyword evidence="4" id="KW-0677">Repeat</keyword>
<dbReference type="PANTHER" id="PTHR19818:SF139">
    <property type="entry name" value="PAIR-RULE PROTEIN ODD-PAIRED"/>
    <property type="match status" value="1"/>
</dbReference>
<feature type="domain" description="C2H2-type" evidence="13">
    <location>
        <begin position="323"/>
        <end position="350"/>
    </location>
</feature>
<evidence type="ECO:0000259" key="13">
    <source>
        <dbReference type="PROSITE" id="PS50157"/>
    </source>
</evidence>
<dbReference type="Pfam" id="PF00096">
    <property type="entry name" value="zf-C2H2"/>
    <property type="match status" value="4"/>
</dbReference>
<keyword evidence="15" id="KW-1185">Reference proteome</keyword>
<organism evidence="14 15">
    <name type="scientific">Polypterus senegalus</name>
    <name type="common">Senegal bichir</name>
    <dbReference type="NCBI Taxonomy" id="55291"/>
    <lineage>
        <taxon>Eukaryota</taxon>
        <taxon>Metazoa</taxon>
        <taxon>Chordata</taxon>
        <taxon>Craniata</taxon>
        <taxon>Vertebrata</taxon>
        <taxon>Euteleostomi</taxon>
        <taxon>Actinopterygii</taxon>
        <taxon>Polypteriformes</taxon>
        <taxon>Polypteridae</taxon>
        <taxon>Polypterus</taxon>
    </lineage>
</organism>
<feature type="compositionally biased region" description="Polar residues" evidence="12">
    <location>
        <begin position="527"/>
        <end position="542"/>
    </location>
</feature>
<feature type="region of interest" description="Disordered" evidence="12">
    <location>
        <begin position="527"/>
        <end position="546"/>
    </location>
</feature>
<evidence type="ECO:0000256" key="5">
    <source>
        <dbReference type="ARBA" id="ARBA00022771"/>
    </source>
</evidence>
<dbReference type="FunFam" id="3.30.160.60:FF:002037">
    <property type="entry name" value="zinc finger protein 64 isoform X3"/>
    <property type="match status" value="1"/>
</dbReference>
<dbReference type="InterPro" id="IPR013087">
    <property type="entry name" value="Znf_C2H2_type"/>
</dbReference>
<dbReference type="InterPro" id="IPR050329">
    <property type="entry name" value="GLI_C2H2-zinc-finger"/>
</dbReference>
<dbReference type="EMBL" id="JAATIS010004524">
    <property type="protein sequence ID" value="KAG2461475.1"/>
    <property type="molecule type" value="Genomic_DNA"/>
</dbReference>
<feature type="domain" description="C2H2-type" evidence="13">
    <location>
        <begin position="438"/>
        <end position="465"/>
    </location>
</feature>
<feature type="domain" description="C2H2-type" evidence="13">
    <location>
        <begin position="351"/>
        <end position="378"/>
    </location>
</feature>
<dbReference type="PROSITE" id="PS50157">
    <property type="entry name" value="ZINC_FINGER_C2H2_2"/>
    <property type="match status" value="9"/>
</dbReference>
<evidence type="ECO:0000256" key="10">
    <source>
        <dbReference type="ARBA" id="ARBA00023242"/>
    </source>
</evidence>
<proteinExistence type="inferred from homology"/>
<evidence type="ECO:0000256" key="4">
    <source>
        <dbReference type="ARBA" id="ARBA00022737"/>
    </source>
</evidence>
<dbReference type="SMART" id="SM00355">
    <property type="entry name" value="ZnF_C2H2"/>
    <property type="match status" value="9"/>
</dbReference>
<keyword evidence="3" id="KW-0479">Metal-binding</keyword>
<evidence type="ECO:0000256" key="9">
    <source>
        <dbReference type="ARBA" id="ARBA00023163"/>
    </source>
</evidence>
<dbReference type="FunFam" id="3.30.160.60:FF:000669">
    <property type="entry name" value="zinc finger protein 64 isoform X1"/>
    <property type="match status" value="1"/>
</dbReference>
<dbReference type="FunFam" id="3.30.160.60:FF:000660">
    <property type="entry name" value="zinc finger protein 64 isoform X1"/>
    <property type="match status" value="1"/>
</dbReference>
<evidence type="ECO:0000256" key="12">
    <source>
        <dbReference type="SAM" id="MobiDB-lite"/>
    </source>
</evidence>
<keyword evidence="7" id="KW-0805">Transcription regulation</keyword>
<dbReference type="Proteomes" id="UP000886611">
    <property type="component" value="Unassembled WGS sequence"/>
</dbReference>
<evidence type="ECO:0000256" key="7">
    <source>
        <dbReference type="ARBA" id="ARBA00023015"/>
    </source>
</evidence>
<feature type="domain" description="C2H2-type" evidence="13">
    <location>
        <begin position="266"/>
        <end position="293"/>
    </location>
</feature>
<dbReference type="GO" id="GO:0000981">
    <property type="term" value="F:DNA-binding transcription factor activity, RNA polymerase II-specific"/>
    <property type="evidence" value="ECO:0007669"/>
    <property type="project" value="TreeGrafter"/>
</dbReference>
<feature type="domain" description="C2H2-type" evidence="13">
    <location>
        <begin position="210"/>
        <end position="237"/>
    </location>
</feature>
<dbReference type="FunFam" id="3.30.160.60:FF:000478">
    <property type="entry name" value="Zinc finger protein 133"/>
    <property type="match status" value="1"/>
</dbReference>
<keyword evidence="5 11" id="KW-0863">Zinc-finger</keyword>